<feature type="transmembrane region" description="Helical" evidence="5">
    <location>
        <begin position="193"/>
        <end position="215"/>
    </location>
</feature>
<evidence type="ECO:0000256" key="4">
    <source>
        <dbReference type="ARBA" id="ARBA00023136"/>
    </source>
</evidence>
<comment type="caution">
    <text evidence="6">The sequence shown here is derived from an EMBL/GenBank/DDBJ whole genome shotgun (WGS) entry which is preliminary data.</text>
</comment>
<feature type="transmembrane region" description="Helical" evidence="5">
    <location>
        <begin position="227"/>
        <end position="244"/>
    </location>
</feature>
<name>A0A1F6CIM8_HANXR</name>
<evidence type="ECO:0000256" key="1">
    <source>
        <dbReference type="ARBA" id="ARBA00004141"/>
    </source>
</evidence>
<protein>
    <recommendedName>
        <fullName evidence="8">ZIP family magnesium transporter</fullName>
    </recommendedName>
</protein>
<evidence type="ECO:0000256" key="5">
    <source>
        <dbReference type="SAM" id="Phobius"/>
    </source>
</evidence>
<reference evidence="6 7" key="1">
    <citation type="journal article" date="2016" name="Nat. Commun.">
        <title>Thousands of microbial genomes shed light on interconnected biogeochemical processes in an aquifer system.</title>
        <authorList>
            <person name="Anantharaman K."/>
            <person name="Brown C.T."/>
            <person name="Hug L.A."/>
            <person name="Sharon I."/>
            <person name="Castelle C.J."/>
            <person name="Probst A.J."/>
            <person name="Thomas B.C."/>
            <person name="Singh A."/>
            <person name="Wilkins M.J."/>
            <person name="Karaoz U."/>
            <person name="Brodie E.L."/>
            <person name="Williams K.H."/>
            <person name="Hubbard S.S."/>
            <person name="Banfield J.F."/>
        </authorList>
    </citation>
    <scope>NUCLEOTIDE SEQUENCE [LARGE SCALE GENOMIC DNA]</scope>
    <source>
        <strain evidence="7">RIFCSPLOWO2_12_FULL_64_10</strain>
    </source>
</reference>
<evidence type="ECO:0000256" key="3">
    <source>
        <dbReference type="ARBA" id="ARBA00022989"/>
    </source>
</evidence>
<feature type="transmembrane region" description="Helical" evidence="5">
    <location>
        <begin position="6"/>
        <end position="27"/>
    </location>
</feature>
<dbReference type="GO" id="GO:0005385">
    <property type="term" value="F:zinc ion transmembrane transporter activity"/>
    <property type="evidence" value="ECO:0007669"/>
    <property type="project" value="TreeGrafter"/>
</dbReference>
<feature type="transmembrane region" description="Helical" evidence="5">
    <location>
        <begin position="165"/>
        <end position="187"/>
    </location>
</feature>
<dbReference type="InterPro" id="IPR003689">
    <property type="entry name" value="ZIP"/>
</dbReference>
<comment type="subcellular location">
    <subcellularLocation>
        <location evidence="1">Membrane</location>
        <topology evidence="1">Multi-pass membrane protein</topology>
    </subcellularLocation>
</comment>
<dbReference type="AlphaFoldDB" id="A0A1F6CIM8"/>
<feature type="transmembrane region" description="Helical" evidence="5">
    <location>
        <begin position="36"/>
        <end position="56"/>
    </location>
</feature>
<dbReference type="Proteomes" id="UP000178606">
    <property type="component" value="Unassembled WGS sequence"/>
</dbReference>
<proteinExistence type="predicted"/>
<dbReference type="PANTHER" id="PTHR11040">
    <property type="entry name" value="ZINC/IRON TRANSPORTER"/>
    <property type="match status" value="1"/>
</dbReference>
<keyword evidence="3 5" id="KW-1133">Transmembrane helix</keyword>
<feature type="transmembrane region" description="Helical" evidence="5">
    <location>
        <begin position="98"/>
        <end position="118"/>
    </location>
</feature>
<evidence type="ECO:0000313" key="6">
    <source>
        <dbReference type="EMBL" id="OGG49114.1"/>
    </source>
</evidence>
<evidence type="ECO:0008006" key="8">
    <source>
        <dbReference type="Google" id="ProtNLM"/>
    </source>
</evidence>
<gene>
    <name evidence="6" type="ORF">A3F84_26740</name>
</gene>
<dbReference type="Pfam" id="PF02535">
    <property type="entry name" value="Zip"/>
    <property type="match status" value="1"/>
</dbReference>
<dbReference type="PANTHER" id="PTHR11040:SF44">
    <property type="entry name" value="PROTEIN ZNTC-RELATED"/>
    <property type="match status" value="1"/>
</dbReference>
<dbReference type="GO" id="GO:0016020">
    <property type="term" value="C:membrane"/>
    <property type="evidence" value="ECO:0007669"/>
    <property type="project" value="UniProtKB-SubCell"/>
</dbReference>
<sequence length="248" mass="24916">MLSQAALAILFGVLCLGVNVLGGAIALRASRSQKGMACTVAGGAGFMLAVALLEMLPEGLERTPHAPLFALLGYGLIHLCEHVLIPHFHFGEEVHPEAMIGTTASAAALGGLVAHSFIDGLSIAGGVSSGSFLGLLVFLGVALHSIPAGFTMGSVMLAAGRSGRAAILSALLIGTATLVGACSIFAIGAGSPALVGAVLSLSAGSFLYIAATDLIPLVNAQDDRGTTWAIFGGVGLFYGIVRAMEAFK</sequence>
<accession>A0A1F6CIM8</accession>
<evidence type="ECO:0000313" key="7">
    <source>
        <dbReference type="Proteomes" id="UP000178606"/>
    </source>
</evidence>
<dbReference type="EMBL" id="MFKF01000239">
    <property type="protein sequence ID" value="OGG49114.1"/>
    <property type="molecule type" value="Genomic_DNA"/>
</dbReference>
<organism evidence="6 7">
    <name type="scientific">Handelsmanbacteria sp. (strain RIFCSPLOWO2_12_FULL_64_10)</name>
    <dbReference type="NCBI Taxonomy" id="1817868"/>
    <lineage>
        <taxon>Bacteria</taxon>
        <taxon>Candidatus Handelsmaniibacteriota</taxon>
    </lineage>
</organism>
<feature type="transmembrane region" description="Helical" evidence="5">
    <location>
        <begin position="130"/>
        <end position="153"/>
    </location>
</feature>
<keyword evidence="2 5" id="KW-0812">Transmembrane</keyword>
<evidence type="ECO:0000256" key="2">
    <source>
        <dbReference type="ARBA" id="ARBA00022692"/>
    </source>
</evidence>
<keyword evidence="4 5" id="KW-0472">Membrane</keyword>